<name>A0A1T4SE07_9HYPH</name>
<reference evidence="1 2" key="1">
    <citation type="submission" date="2017-02" db="EMBL/GenBank/DDBJ databases">
        <authorList>
            <person name="Peterson S.W."/>
        </authorList>
    </citation>
    <scope>NUCLEOTIDE SEQUENCE [LARGE SCALE GENOMIC DNA]</scope>
    <source>
        <strain evidence="1 2">USBA 369</strain>
    </source>
</reference>
<dbReference type="RefSeq" id="WP_078709186.1">
    <property type="nucleotide sequence ID" value="NZ_FUXL01000010.1"/>
</dbReference>
<evidence type="ECO:0000313" key="1">
    <source>
        <dbReference type="EMBL" id="SKA26452.1"/>
    </source>
</evidence>
<protein>
    <submittedName>
        <fullName evidence="1">Uncharacterized protein</fullName>
    </submittedName>
</protein>
<keyword evidence="2" id="KW-1185">Reference proteome</keyword>
<proteinExistence type="predicted"/>
<dbReference type="OrthoDB" id="8382332at2"/>
<evidence type="ECO:0000313" key="2">
    <source>
        <dbReference type="Proteomes" id="UP000190135"/>
    </source>
</evidence>
<gene>
    <name evidence="1" type="ORF">SAMN05428963_11080</name>
</gene>
<accession>A0A1T4SE07</accession>
<dbReference type="EMBL" id="FUXL01000010">
    <property type="protein sequence ID" value="SKA26452.1"/>
    <property type="molecule type" value="Genomic_DNA"/>
</dbReference>
<organism evidence="1 2">
    <name type="scientific">Consotaella salsifontis</name>
    <dbReference type="NCBI Taxonomy" id="1365950"/>
    <lineage>
        <taxon>Bacteria</taxon>
        <taxon>Pseudomonadati</taxon>
        <taxon>Pseudomonadota</taxon>
        <taxon>Alphaproteobacteria</taxon>
        <taxon>Hyphomicrobiales</taxon>
        <taxon>Aurantimonadaceae</taxon>
        <taxon>Consotaella</taxon>
    </lineage>
</organism>
<sequence>MSTVPVGGSTGLDHESSEAVTLAARWLATTPPDQHPRPIVPELRRRFGLNPVEACQALREANLIKARAT</sequence>
<dbReference type="STRING" id="1365950.SAMN05428963_11080"/>
<dbReference type="AlphaFoldDB" id="A0A1T4SE07"/>
<dbReference type="Proteomes" id="UP000190135">
    <property type="component" value="Unassembled WGS sequence"/>
</dbReference>